<organism evidence="1 2">
    <name type="scientific">Catharanthus roseus</name>
    <name type="common">Madagascar periwinkle</name>
    <name type="synonym">Vinca rosea</name>
    <dbReference type="NCBI Taxonomy" id="4058"/>
    <lineage>
        <taxon>Eukaryota</taxon>
        <taxon>Viridiplantae</taxon>
        <taxon>Streptophyta</taxon>
        <taxon>Embryophyta</taxon>
        <taxon>Tracheophyta</taxon>
        <taxon>Spermatophyta</taxon>
        <taxon>Magnoliopsida</taxon>
        <taxon>eudicotyledons</taxon>
        <taxon>Gunneridae</taxon>
        <taxon>Pentapetalae</taxon>
        <taxon>asterids</taxon>
        <taxon>lamiids</taxon>
        <taxon>Gentianales</taxon>
        <taxon>Apocynaceae</taxon>
        <taxon>Rauvolfioideae</taxon>
        <taxon>Vinceae</taxon>
        <taxon>Catharanthinae</taxon>
        <taxon>Catharanthus</taxon>
    </lineage>
</organism>
<dbReference type="EMBL" id="CM044702">
    <property type="protein sequence ID" value="KAI5676295.1"/>
    <property type="molecule type" value="Genomic_DNA"/>
</dbReference>
<sequence>MLHKSDKDLPTIISHGKGVRIILERDRLASILGILDNGNTITIGTKRRRKEEGVDPPSEEDRLRDRSTSGFRPIEKTTRSSIGASSSQPCKDNEDDEEDETGAQNTIPMNAFQTEM</sequence>
<dbReference type="Proteomes" id="UP001060085">
    <property type="component" value="Linkage Group LG02"/>
</dbReference>
<evidence type="ECO:0000313" key="1">
    <source>
        <dbReference type="EMBL" id="KAI5676295.1"/>
    </source>
</evidence>
<protein>
    <submittedName>
        <fullName evidence="1">Uncharacterized protein</fullName>
    </submittedName>
</protein>
<accession>A0ACC0BUD0</accession>
<name>A0ACC0BUD0_CATRO</name>
<reference evidence="2" key="1">
    <citation type="journal article" date="2023" name="Nat. Plants">
        <title>Single-cell RNA sequencing provides a high-resolution roadmap for understanding the multicellular compartmentation of specialized metabolism.</title>
        <authorList>
            <person name="Sun S."/>
            <person name="Shen X."/>
            <person name="Li Y."/>
            <person name="Li Y."/>
            <person name="Wang S."/>
            <person name="Li R."/>
            <person name="Zhang H."/>
            <person name="Shen G."/>
            <person name="Guo B."/>
            <person name="Wei J."/>
            <person name="Xu J."/>
            <person name="St-Pierre B."/>
            <person name="Chen S."/>
            <person name="Sun C."/>
        </authorList>
    </citation>
    <scope>NUCLEOTIDE SEQUENCE [LARGE SCALE GENOMIC DNA]</scope>
</reference>
<keyword evidence="2" id="KW-1185">Reference proteome</keyword>
<gene>
    <name evidence="1" type="ORF">M9H77_07245</name>
</gene>
<evidence type="ECO:0000313" key="2">
    <source>
        <dbReference type="Proteomes" id="UP001060085"/>
    </source>
</evidence>
<comment type="caution">
    <text evidence="1">The sequence shown here is derived from an EMBL/GenBank/DDBJ whole genome shotgun (WGS) entry which is preliminary data.</text>
</comment>
<proteinExistence type="predicted"/>